<dbReference type="Pfam" id="PF25390">
    <property type="entry name" value="WD40_RLD"/>
    <property type="match status" value="1"/>
</dbReference>
<feature type="repeat" description="RCC1" evidence="5">
    <location>
        <begin position="322"/>
        <end position="390"/>
    </location>
</feature>
<dbReference type="PANTHER" id="PTHR45622">
    <property type="entry name" value="UBIQUITIN-PROTEIN LIGASE E3A-RELATED"/>
    <property type="match status" value="1"/>
</dbReference>
<organism evidence="7 8">
    <name type="scientific">Biomphalaria glabrata</name>
    <name type="common">Bloodfluke planorb</name>
    <name type="synonym">Freshwater snail</name>
    <dbReference type="NCBI Taxonomy" id="6526"/>
    <lineage>
        <taxon>Eukaryota</taxon>
        <taxon>Metazoa</taxon>
        <taxon>Spiralia</taxon>
        <taxon>Lophotrochozoa</taxon>
        <taxon>Mollusca</taxon>
        <taxon>Gastropoda</taxon>
        <taxon>Heterobranchia</taxon>
        <taxon>Euthyneura</taxon>
        <taxon>Panpulmonata</taxon>
        <taxon>Hygrophila</taxon>
        <taxon>Lymnaeoidea</taxon>
        <taxon>Planorbidae</taxon>
        <taxon>Biomphalaria</taxon>
    </lineage>
</organism>
<feature type="repeat" description="RCC1" evidence="5">
    <location>
        <begin position="56"/>
        <end position="108"/>
    </location>
</feature>
<dbReference type="InterPro" id="IPR000408">
    <property type="entry name" value="Reg_chr_condens"/>
</dbReference>
<feature type="domain" description="HECT" evidence="6">
    <location>
        <begin position="735"/>
        <end position="1055"/>
    </location>
</feature>
<dbReference type="PROSITE" id="PS50237">
    <property type="entry name" value="HECT"/>
    <property type="match status" value="1"/>
</dbReference>
<dbReference type="SUPFAM" id="SSF50985">
    <property type="entry name" value="RCC1/BLIP-II"/>
    <property type="match status" value="1"/>
</dbReference>
<evidence type="ECO:0000313" key="8">
    <source>
        <dbReference type="RefSeq" id="XP_055876406.1"/>
    </source>
</evidence>
<dbReference type="CDD" id="cd00078">
    <property type="entry name" value="HECTc"/>
    <property type="match status" value="1"/>
</dbReference>
<dbReference type="Proteomes" id="UP001165740">
    <property type="component" value="Chromosome 2"/>
</dbReference>
<dbReference type="SUPFAM" id="SSF56204">
    <property type="entry name" value="Hect, E3 ligase catalytic domain"/>
    <property type="match status" value="1"/>
</dbReference>
<dbReference type="GO" id="GO:0004842">
    <property type="term" value="F:ubiquitin-protein transferase activity"/>
    <property type="evidence" value="ECO:0007669"/>
    <property type="project" value="InterPro"/>
</dbReference>
<keyword evidence="3 4" id="KW-0833">Ubl conjugation pathway</keyword>
<evidence type="ECO:0000259" key="6">
    <source>
        <dbReference type="PROSITE" id="PS50237"/>
    </source>
</evidence>
<evidence type="ECO:0000256" key="3">
    <source>
        <dbReference type="ARBA" id="ARBA00022786"/>
    </source>
</evidence>
<dbReference type="InterPro" id="IPR058923">
    <property type="entry name" value="RCC1-like_dom"/>
</dbReference>
<evidence type="ECO:0000256" key="4">
    <source>
        <dbReference type="PROSITE-ProRule" id="PRU00104"/>
    </source>
</evidence>
<dbReference type="GeneID" id="106072237"/>
<dbReference type="Gene3D" id="3.90.1750.10">
    <property type="entry name" value="Hect, E3 ligase catalytic domains"/>
    <property type="match status" value="1"/>
</dbReference>
<keyword evidence="2" id="KW-0677">Repeat</keyword>
<sequence length="1058" mass="118720">MSVVIAWGDRNSGALGLNGSETKVISSPTQVHSLNGKEIQSISSGVGHTLVCLKDGQVLGCGTNNFKQSGKDAKHVKLTLGDVGERLNSQHVIQVATGASHSAVLTQNHKVLTWGKNTEGQLGRGDVEESSRGTPTIVKSLSAFCVLQVACGDNHTVILTQDGQVATWGSNSFGQLGLGATETLFIDEPRFLDCLKGLPIDQVASGSNHSLILSKSGAVYGWGRNSFGQLGLNNKTDCFWPNQCRPLRSQKIKYICCGKNHTACLTMDGGVFTFGAGTCGQLGHGSYNNEYLPKQVIELSKSEVTQIACGRCHTLAFVAKSGRIYTFGLGVSGQLGLSTTENKNTPVFIAGPIVSGSTQTVSMVPDKQSSEIKVKRIYAGGDHSFAIVQEKAVCQPDDYRIKDPTKQILSLSQRSIEKLQSYQKEQIPSEMTHELSTIFSSVSCLNGSFLLLDEEHNNTTSLNHGVNMNAVKTFFHTLENLSTADIIQKLSMSIEKRLYPSLAPSPPDVEALRVYLILPECHLFNQPALYSSIICPFAKSLLSLSKVALDKIKSWWCLNKASHFERLILIYKNCIKYLLKLPPTTNSSEACKRQTAINLSMEMLKLLNEINDENQIIPYQMFYIPELKEVINIKEDYINLTLRTIHQNLLWGVAIQPGLCFSKYPFLFDVAAKCLLLQTDAALQMQKAFETACKSDAINYLTSIELMDPTKAYLLLKVNRSTIIEDTIRLFKNKSSEDLKKPLQVFILGEEHLYEPVIQKEFFRLILCKMLHPDFGMFELNEKSHLLWFNRSTLKDPDEIKKKTDMFLLIGVLCGLGIYSSTIITLPFPLALYKKLLKIPVTRDDLKELDPLMEKRFQSLLDYFDDDVEDKFDLDFQDIIPERDSEMVNHTNKREYVDLYVDYLLNTSVEVQFQAFREGFMSVWGGSVLDLCHPEELQAMVHSSEECDFDELQMKTTYSLGYNQDHPTIKMFWEVFHEMSLENKKKFLVFVTGSDRVPIFGMKNIQIQFVEKGEEFLPVALLCHNILQLPTYIKKETLKDKLLMAIQQTEGFGLYDNL</sequence>
<dbReference type="FunFam" id="3.30.2410.10:FF:000003">
    <property type="entry name" value="probable E3 ubiquitin-protein ligase HERC4 isoform X1"/>
    <property type="match status" value="1"/>
</dbReference>
<dbReference type="PROSITE" id="PS00626">
    <property type="entry name" value="RCC1_2"/>
    <property type="match status" value="2"/>
</dbReference>
<name>A0A9W2ZN77_BIOGL</name>
<dbReference type="RefSeq" id="XP_055876408.1">
    <property type="nucleotide sequence ID" value="XM_056020433.1"/>
</dbReference>
<reference evidence="8 9" key="1">
    <citation type="submission" date="2025-04" db="UniProtKB">
        <authorList>
            <consortium name="RefSeq"/>
        </authorList>
    </citation>
    <scope>IDENTIFICATION</scope>
</reference>
<dbReference type="OrthoDB" id="8068875at2759"/>
<keyword evidence="1" id="KW-0808">Transferase</keyword>
<dbReference type="Pfam" id="PF00632">
    <property type="entry name" value="HECT"/>
    <property type="match status" value="1"/>
</dbReference>
<evidence type="ECO:0000313" key="7">
    <source>
        <dbReference type="Proteomes" id="UP001165740"/>
    </source>
</evidence>
<evidence type="ECO:0000313" key="9">
    <source>
        <dbReference type="RefSeq" id="XP_055876407.1"/>
    </source>
</evidence>
<evidence type="ECO:0000256" key="1">
    <source>
        <dbReference type="ARBA" id="ARBA00022679"/>
    </source>
</evidence>
<dbReference type="Gene3D" id="3.30.2410.10">
    <property type="entry name" value="Hect, E3 ligase catalytic domain"/>
    <property type="match status" value="1"/>
</dbReference>
<dbReference type="Gene3D" id="3.30.2160.10">
    <property type="entry name" value="Hect, E3 ligase catalytic domain"/>
    <property type="match status" value="1"/>
</dbReference>
<dbReference type="AlphaFoldDB" id="A0A9W2ZN77"/>
<dbReference type="InterPro" id="IPR035983">
    <property type="entry name" value="Hect_E3_ubiquitin_ligase"/>
</dbReference>
<feature type="repeat" description="RCC1" evidence="5">
    <location>
        <begin position="109"/>
        <end position="162"/>
    </location>
</feature>
<dbReference type="GO" id="GO:0005737">
    <property type="term" value="C:cytoplasm"/>
    <property type="evidence" value="ECO:0007669"/>
    <property type="project" value="TreeGrafter"/>
</dbReference>
<dbReference type="PANTHER" id="PTHR45622:SF76">
    <property type="entry name" value="HECT AND RLD DOMAIN CONTAINING E3 UBIQUITIN LIGASE 4, ISOFORM C"/>
    <property type="match status" value="1"/>
</dbReference>
<dbReference type="Gene3D" id="2.130.10.30">
    <property type="entry name" value="Regulator of chromosome condensation 1/beta-lactamase-inhibitor protein II"/>
    <property type="match status" value="2"/>
</dbReference>
<dbReference type="InterPro" id="IPR051709">
    <property type="entry name" value="Ub-ligase/GTPase-reg"/>
</dbReference>
<feature type="repeat" description="RCC1" evidence="5">
    <location>
        <begin position="217"/>
        <end position="268"/>
    </location>
</feature>
<dbReference type="SMART" id="SM00119">
    <property type="entry name" value="HECTc"/>
    <property type="match status" value="1"/>
</dbReference>
<dbReference type="RefSeq" id="XP_055876406.1">
    <property type="nucleotide sequence ID" value="XM_056020431.1"/>
</dbReference>
<evidence type="ECO:0000256" key="2">
    <source>
        <dbReference type="ARBA" id="ARBA00022737"/>
    </source>
</evidence>
<feature type="active site" description="Glycyl thioester intermediate" evidence="4">
    <location>
        <position position="1023"/>
    </location>
</feature>
<gene>
    <name evidence="8 9 10" type="primary">LOC106072237</name>
</gene>
<dbReference type="InterPro" id="IPR009091">
    <property type="entry name" value="RCC1/BLIP-II"/>
</dbReference>
<feature type="repeat" description="RCC1" evidence="5">
    <location>
        <begin position="269"/>
        <end position="320"/>
    </location>
</feature>
<evidence type="ECO:0000313" key="10">
    <source>
        <dbReference type="RefSeq" id="XP_055876408.1"/>
    </source>
</evidence>
<evidence type="ECO:0000256" key="5">
    <source>
        <dbReference type="PROSITE-ProRule" id="PRU00235"/>
    </source>
</evidence>
<keyword evidence="7" id="KW-1185">Reference proteome</keyword>
<protein>
    <submittedName>
        <fullName evidence="8 9">Probable E3 ubiquitin-protein ligase HERC4</fullName>
    </submittedName>
</protein>
<dbReference type="InterPro" id="IPR000569">
    <property type="entry name" value="HECT_dom"/>
</dbReference>
<proteinExistence type="predicted"/>
<dbReference type="PROSITE" id="PS50012">
    <property type="entry name" value="RCC1_3"/>
    <property type="match status" value="7"/>
</dbReference>
<accession>A0A9W2ZN77</accession>
<feature type="repeat" description="RCC1" evidence="5">
    <location>
        <begin position="163"/>
        <end position="216"/>
    </location>
</feature>
<dbReference type="OMA" id="YSSEQCP"/>
<feature type="repeat" description="RCC1" evidence="5">
    <location>
        <begin position="2"/>
        <end position="55"/>
    </location>
</feature>
<dbReference type="PRINTS" id="PR00633">
    <property type="entry name" value="RCCNDNSATION"/>
</dbReference>
<dbReference type="RefSeq" id="XP_055876407.1">
    <property type="nucleotide sequence ID" value="XM_056020432.1"/>
</dbReference>